<keyword evidence="3" id="KW-0677">Repeat</keyword>
<evidence type="ECO:0000256" key="3">
    <source>
        <dbReference type="ARBA" id="ARBA00022737"/>
    </source>
</evidence>
<keyword evidence="2" id="KW-0812">Transmembrane</keyword>
<comment type="subcellular location">
    <subcellularLocation>
        <location evidence="1">Membrane</location>
    </subcellularLocation>
</comment>
<evidence type="ECO:0000256" key="4">
    <source>
        <dbReference type="ARBA" id="ARBA00022989"/>
    </source>
</evidence>
<dbReference type="GO" id="GO:0016020">
    <property type="term" value="C:membrane"/>
    <property type="evidence" value="ECO:0007669"/>
    <property type="project" value="UniProtKB-SubCell"/>
</dbReference>
<protein>
    <submittedName>
        <fullName evidence="6">Uncharacterized protein</fullName>
    </submittedName>
</protein>
<keyword evidence="5" id="KW-0472">Membrane</keyword>
<keyword evidence="7" id="KW-1185">Reference proteome</keyword>
<sequence>MALNKWGKTINPKLALVTEHIECRSLFNPEFPNIEQGKLEMWLDFFPMSRPPSSG</sequence>
<evidence type="ECO:0000313" key="6">
    <source>
        <dbReference type="EMBL" id="CAF4765987.1"/>
    </source>
</evidence>
<evidence type="ECO:0000256" key="2">
    <source>
        <dbReference type="ARBA" id="ARBA00022692"/>
    </source>
</evidence>
<dbReference type="Proteomes" id="UP000663866">
    <property type="component" value="Unassembled WGS sequence"/>
</dbReference>
<accession>A0A821MDG2</accession>
<dbReference type="InterPro" id="IPR037721">
    <property type="entry name" value="Ferlin"/>
</dbReference>
<proteinExistence type="predicted"/>
<evidence type="ECO:0000256" key="5">
    <source>
        <dbReference type="ARBA" id="ARBA00023136"/>
    </source>
</evidence>
<dbReference type="AlphaFoldDB" id="A0A821MDG2"/>
<gene>
    <name evidence="6" type="ORF">OVN521_LOCUS50662</name>
</gene>
<dbReference type="GO" id="GO:0007009">
    <property type="term" value="P:plasma membrane organization"/>
    <property type="evidence" value="ECO:0007669"/>
    <property type="project" value="TreeGrafter"/>
</dbReference>
<dbReference type="EMBL" id="CAJOBG010117718">
    <property type="protein sequence ID" value="CAF4765987.1"/>
    <property type="molecule type" value="Genomic_DNA"/>
</dbReference>
<reference evidence="6" key="1">
    <citation type="submission" date="2021-02" db="EMBL/GenBank/DDBJ databases">
        <authorList>
            <person name="Nowell W R."/>
        </authorList>
    </citation>
    <scope>NUCLEOTIDE SEQUENCE</scope>
</reference>
<name>A0A821MDG2_9BILA</name>
<evidence type="ECO:0000313" key="7">
    <source>
        <dbReference type="Proteomes" id="UP000663866"/>
    </source>
</evidence>
<dbReference type="PANTHER" id="PTHR12546:SF60">
    <property type="entry name" value="MISFIRE, ISOFORM F"/>
    <property type="match status" value="1"/>
</dbReference>
<organism evidence="6 7">
    <name type="scientific">Rotaria magnacalcarata</name>
    <dbReference type="NCBI Taxonomy" id="392030"/>
    <lineage>
        <taxon>Eukaryota</taxon>
        <taxon>Metazoa</taxon>
        <taxon>Spiralia</taxon>
        <taxon>Gnathifera</taxon>
        <taxon>Rotifera</taxon>
        <taxon>Eurotatoria</taxon>
        <taxon>Bdelloidea</taxon>
        <taxon>Philodinida</taxon>
        <taxon>Philodinidae</taxon>
        <taxon>Rotaria</taxon>
    </lineage>
</organism>
<keyword evidence="4" id="KW-1133">Transmembrane helix</keyword>
<dbReference type="PANTHER" id="PTHR12546">
    <property type="entry name" value="FER-1-LIKE"/>
    <property type="match status" value="1"/>
</dbReference>
<feature type="non-terminal residue" evidence="6">
    <location>
        <position position="1"/>
    </location>
</feature>
<evidence type="ECO:0000256" key="1">
    <source>
        <dbReference type="ARBA" id="ARBA00004370"/>
    </source>
</evidence>
<comment type="caution">
    <text evidence="6">The sequence shown here is derived from an EMBL/GenBank/DDBJ whole genome shotgun (WGS) entry which is preliminary data.</text>
</comment>